<evidence type="ECO:0000313" key="3">
    <source>
        <dbReference type="Proteomes" id="UP001617296"/>
    </source>
</evidence>
<name>A0ABW8DQR2_9PSED</name>
<evidence type="ECO:0000313" key="2">
    <source>
        <dbReference type="EMBL" id="MFJ2289559.1"/>
    </source>
</evidence>
<feature type="compositionally biased region" description="Basic and acidic residues" evidence="1">
    <location>
        <begin position="1"/>
        <end position="17"/>
    </location>
</feature>
<organism evidence="2 3">
    <name type="scientific">Pseudomonas iridis</name>
    <dbReference type="NCBI Taxonomy" id="2710587"/>
    <lineage>
        <taxon>Bacteria</taxon>
        <taxon>Pseudomonadati</taxon>
        <taxon>Pseudomonadota</taxon>
        <taxon>Gammaproteobacteria</taxon>
        <taxon>Pseudomonadales</taxon>
        <taxon>Pseudomonadaceae</taxon>
        <taxon>Pseudomonas</taxon>
    </lineage>
</organism>
<keyword evidence="3" id="KW-1185">Reference proteome</keyword>
<dbReference type="Proteomes" id="UP001617296">
    <property type="component" value="Unassembled WGS sequence"/>
</dbReference>
<proteinExistence type="predicted"/>
<comment type="caution">
    <text evidence="2">The sequence shown here is derived from an EMBL/GenBank/DDBJ whole genome shotgun (WGS) entry which is preliminary data.</text>
</comment>
<dbReference type="RefSeq" id="WP_401234601.1">
    <property type="nucleotide sequence ID" value="NZ_JBIUVY010000066.1"/>
</dbReference>
<protein>
    <submittedName>
        <fullName evidence="2">Uncharacterized protein</fullName>
    </submittedName>
</protein>
<reference evidence="2 3" key="1">
    <citation type="submission" date="2024-10" db="EMBL/GenBank/DDBJ databases">
        <title>The Natural Products Discovery Center: Release of the First 8490 Sequenced Strains for Exploring Actinobacteria Biosynthetic Diversity.</title>
        <authorList>
            <person name="Kalkreuter E."/>
            <person name="Kautsar S.A."/>
            <person name="Yang D."/>
            <person name="Bader C.D."/>
            <person name="Teijaro C.N."/>
            <person name="Fluegel L."/>
            <person name="Davis C.M."/>
            <person name="Simpson J.R."/>
            <person name="Lauterbach L."/>
            <person name="Steele A.D."/>
            <person name="Gui C."/>
            <person name="Meng S."/>
            <person name="Li G."/>
            <person name="Viehrig K."/>
            <person name="Ye F."/>
            <person name="Su P."/>
            <person name="Kiefer A.F."/>
            <person name="Nichols A."/>
            <person name="Cepeda A.J."/>
            <person name="Yan W."/>
            <person name="Fan B."/>
            <person name="Jiang Y."/>
            <person name="Adhikari A."/>
            <person name="Zheng C.-J."/>
            <person name="Schuster L."/>
            <person name="Cowan T.M."/>
            <person name="Smanski M.J."/>
            <person name="Chevrette M.G."/>
            <person name="De Carvalho L.P.S."/>
            <person name="Shen B."/>
        </authorList>
    </citation>
    <scope>NUCLEOTIDE SEQUENCE [LARGE SCALE GENOMIC DNA]</scope>
    <source>
        <strain evidence="2 3">NPDC087689</strain>
    </source>
</reference>
<feature type="region of interest" description="Disordered" evidence="1">
    <location>
        <begin position="1"/>
        <end position="20"/>
    </location>
</feature>
<evidence type="ECO:0000256" key="1">
    <source>
        <dbReference type="SAM" id="MobiDB-lite"/>
    </source>
</evidence>
<gene>
    <name evidence="2" type="ORF">ACIOUF_24940</name>
</gene>
<dbReference type="EMBL" id="JBIUVY010000066">
    <property type="protein sequence ID" value="MFJ2289559.1"/>
    <property type="molecule type" value="Genomic_DNA"/>
</dbReference>
<accession>A0ABW8DQR2</accession>
<sequence>MEASARRRLLDRMESGRTTEPASNFGKIMVAVAGLGGELAVHYWPPVGFVFVGASLLAKRCFIQYQGWLIHRIREQARSHSGLFQFDEFDIDPSEHPP</sequence>